<reference evidence="2" key="2">
    <citation type="submission" date="2021-04" db="EMBL/GenBank/DDBJ databases">
        <authorList>
            <person name="Gilroy R."/>
        </authorList>
    </citation>
    <scope>NUCLEOTIDE SEQUENCE</scope>
    <source>
        <strain evidence="2">ChiBcec1-1630</strain>
    </source>
</reference>
<name>A0A9D2QI96_9FIRM</name>
<comment type="caution">
    <text evidence="2">The sequence shown here is derived from an EMBL/GenBank/DDBJ whole genome shotgun (WGS) entry which is preliminary data.</text>
</comment>
<sequence length="153" mass="17677">MKVKIEIDPALAEDEVVIRCRRMEEHILKLQQDIAKAEPEKNCISLQDAGTSYFVPLDEILFFETEGKHIQAHTASRLYLTEHKLYELEESLPGSFMRISKSTIINLDHIYSITRNLAASSAVAFYGTPKKVYVSRSYYKALIERLGERRRKL</sequence>
<dbReference type="InterPro" id="IPR007492">
    <property type="entry name" value="LytTR_DNA-bd_dom"/>
</dbReference>
<evidence type="ECO:0000313" key="2">
    <source>
        <dbReference type="EMBL" id="HJC86614.1"/>
    </source>
</evidence>
<accession>A0A9D2QI96</accession>
<gene>
    <name evidence="2" type="ORF">H9926_01170</name>
</gene>
<reference evidence="2" key="1">
    <citation type="journal article" date="2021" name="PeerJ">
        <title>Extensive microbial diversity within the chicken gut microbiome revealed by metagenomics and culture.</title>
        <authorList>
            <person name="Gilroy R."/>
            <person name="Ravi A."/>
            <person name="Getino M."/>
            <person name="Pursley I."/>
            <person name="Horton D.L."/>
            <person name="Alikhan N.F."/>
            <person name="Baker D."/>
            <person name="Gharbi K."/>
            <person name="Hall N."/>
            <person name="Watson M."/>
            <person name="Adriaenssens E.M."/>
            <person name="Foster-Nyarko E."/>
            <person name="Jarju S."/>
            <person name="Secka A."/>
            <person name="Antonio M."/>
            <person name="Oren A."/>
            <person name="Chaudhuri R.R."/>
            <person name="La Ragione R."/>
            <person name="Hildebrand F."/>
            <person name="Pallen M.J."/>
        </authorList>
    </citation>
    <scope>NUCLEOTIDE SEQUENCE</scope>
    <source>
        <strain evidence="2">ChiBcec1-1630</strain>
    </source>
</reference>
<organism evidence="2 3">
    <name type="scientific">Candidatus Eisenbergiella intestinigallinarum</name>
    <dbReference type="NCBI Taxonomy" id="2838549"/>
    <lineage>
        <taxon>Bacteria</taxon>
        <taxon>Bacillati</taxon>
        <taxon>Bacillota</taxon>
        <taxon>Clostridia</taxon>
        <taxon>Lachnospirales</taxon>
        <taxon>Lachnospiraceae</taxon>
        <taxon>Eisenbergiella</taxon>
    </lineage>
</organism>
<dbReference type="InterPro" id="IPR046947">
    <property type="entry name" value="LytR-like"/>
</dbReference>
<proteinExistence type="predicted"/>
<evidence type="ECO:0000259" key="1">
    <source>
        <dbReference type="PROSITE" id="PS50930"/>
    </source>
</evidence>
<evidence type="ECO:0000313" key="3">
    <source>
        <dbReference type="Proteomes" id="UP000823922"/>
    </source>
</evidence>
<dbReference type="PANTHER" id="PTHR37299:SF4">
    <property type="entry name" value="TRANSCRIPTIONAL REGULATOR"/>
    <property type="match status" value="1"/>
</dbReference>
<dbReference type="Proteomes" id="UP000823922">
    <property type="component" value="Unassembled WGS sequence"/>
</dbReference>
<dbReference type="EMBL" id="DWVS01000027">
    <property type="protein sequence ID" value="HJC86614.1"/>
    <property type="molecule type" value="Genomic_DNA"/>
</dbReference>
<dbReference type="Pfam" id="PF04397">
    <property type="entry name" value="LytTR"/>
    <property type="match status" value="1"/>
</dbReference>
<dbReference type="PROSITE" id="PS50930">
    <property type="entry name" value="HTH_LYTTR"/>
    <property type="match status" value="1"/>
</dbReference>
<dbReference type="GO" id="GO:0000156">
    <property type="term" value="F:phosphorelay response regulator activity"/>
    <property type="evidence" value="ECO:0007669"/>
    <property type="project" value="InterPro"/>
</dbReference>
<feature type="domain" description="HTH LytTR-type" evidence="1">
    <location>
        <begin position="44"/>
        <end position="148"/>
    </location>
</feature>
<dbReference type="Gene3D" id="2.40.50.1020">
    <property type="entry name" value="LytTr DNA-binding domain"/>
    <property type="match status" value="1"/>
</dbReference>
<protein>
    <submittedName>
        <fullName evidence="2">LytTR family transcriptional regulator</fullName>
    </submittedName>
</protein>
<dbReference type="SMART" id="SM00850">
    <property type="entry name" value="LytTR"/>
    <property type="match status" value="1"/>
</dbReference>
<dbReference type="AlphaFoldDB" id="A0A9D2QI96"/>
<dbReference type="PANTHER" id="PTHR37299">
    <property type="entry name" value="TRANSCRIPTIONAL REGULATOR-RELATED"/>
    <property type="match status" value="1"/>
</dbReference>
<dbReference type="GO" id="GO:0003677">
    <property type="term" value="F:DNA binding"/>
    <property type="evidence" value="ECO:0007669"/>
    <property type="project" value="InterPro"/>
</dbReference>